<comment type="similarity">
    <text evidence="2">Belongs to the methyl-accepting chemotaxis (MCP) protein family.</text>
</comment>
<evidence type="ECO:0000313" key="8">
    <source>
        <dbReference type="EMBL" id="SHL53909.1"/>
    </source>
</evidence>
<evidence type="ECO:0000256" key="5">
    <source>
        <dbReference type="SAM" id="Phobius"/>
    </source>
</evidence>
<protein>
    <submittedName>
        <fullName evidence="8">Methyl-accepting chemotaxis protein</fullName>
    </submittedName>
</protein>
<dbReference type="PANTHER" id="PTHR32089">
    <property type="entry name" value="METHYL-ACCEPTING CHEMOTAXIS PROTEIN MCPB"/>
    <property type="match status" value="1"/>
</dbReference>
<keyword evidence="5" id="KW-0812">Transmembrane</keyword>
<evidence type="ECO:0000256" key="2">
    <source>
        <dbReference type="ARBA" id="ARBA00029447"/>
    </source>
</evidence>
<dbReference type="Pfam" id="PF00015">
    <property type="entry name" value="MCPsignal"/>
    <property type="match status" value="1"/>
</dbReference>
<evidence type="ECO:0000256" key="1">
    <source>
        <dbReference type="ARBA" id="ARBA00023224"/>
    </source>
</evidence>
<dbReference type="AlphaFoldDB" id="A0A1M7BH20"/>
<evidence type="ECO:0000256" key="3">
    <source>
        <dbReference type="PROSITE-ProRule" id="PRU00284"/>
    </source>
</evidence>
<keyword evidence="9" id="KW-1185">Reference proteome</keyword>
<name>A0A1M7BH20_9HYPH</name>
<feature type="transmembrane region" description="Helical" evidence="5">
    <location>
        <begin position="185"/>
        <end position="208"/>
    </location>
</feature>
<dbReference type="RefSeq" id="WP_073009154.1">
    <property type="nucleotide sequence ID" value="NZ_FRBW01000001.1"/>
</dbReference>
<dbReference type="SMART" id="SM00304">
    <property type="entry name" value="HAMP"/>
    <property type="match status" value="1"/>
</dbReference>
<reference evidence="8 9" key="1">
    <citation type="submission" date="2016-11" db="EMBL/GenBank/DDBJ databases">
        <authorList>
            <person name="Jaros S."/>
            <person name="Januszkiewicz K."/>
            <person name="Wedrychowicz H."/>
        </authorList>
    </citation>
    <scope>NUCLEOTIDE SEQUENCE [LARGE SCALE GENOMIC DNA]</scope>
    <source>
        <strain evidence="8 9">DSM 22153</strain>
    </source>
</reference>
<dbReference type="STRING" id="735517.SAMN05444272_0824"/>
<evidence type="ECO:0000313" key="9">
    <source>
        <dbReference type="Proteomes" id="UP000186002"/>
    </source>
</evidence>
<evidence type="ECO:0000259" key="7">
    <source>
        <dbReference type="PROSITE" id="PS50885"/>
    </source>
</evidence>
<dbReference type="GO" id="GO:0006935">
    <property type="term" value="P:chemotaxis"/>
    <property type="evidence" value="ECO:0007669"/>
    <property type="project" value="InterPro"/>
</dbReference>
<dbReference type="OrthoDB" id="354287at2"/>
<feature type="domain" description="HAMP" evidence="7">
    <location>
        <begin position="210"/>
        <end position="263"/>
    </location>
</feature>
<accession>A0A1M7BH20</accession>
<dbReference type="EMBL" id="FRBW01000001">
    <property type="protein sequence ID" value="SHL53909.1"/>
    <property type="molecule type" value="Genomic_DNA"/>
</dbReference>
<dbReference type="CDD" id="cd06225">
    <property type="entry name" value="HAMP"/>
    <property type="match status" value="1"/>
</dbReference>
<keyword evidence="5" id="KW-0472">Membrane</keyword>
<feature type="transmembrane region" description="Helical" evidence="5">
    <location>
        <begin position="7"/>
        <end position="29"/>
    </location>
</feature>
<feature type="region of interest" description="Disordered" evidence="4">
    <location>
        <begin position="491"/>
        <end position="522"/>
    </location>
</feature>
<feature type="domain" description="Methyl-accepting transducer" evidence="6">
    <location>
        <begin position="297"/>
        <end position="533"/>
    </location>
</feature>
<dbReference type="PANTHER" id="PTHR32089:SF112">
    <property type="entry name" value="LYSOZYME-LIKE PROTEIN-RELATED"/>
    <property type="match status" value="1"/>
</dbReference>
<dbReference type="InterPro" id="IPR004089">
    <property type="entry name" value="MCPsignal_dom"/>
</dbReference>
<dbReference type="GO" id="GO:0004888">
    <property type="term" value="F:transmembrane signaling receptor activity"/>
    <property type="evidence" value="ECO:0007669"/>
    <property type="project" value="InterPro"/>
</dbReference>
<dbReference type="PROSITE" id="PS50885">
    <property type="entry name" value="HAMP"/>
    <property type="match status" value="1"/>
</dbReference>
<proteinExistence type="inferred from homology"/>
<dbReference type="InterPro" id="IPR004090">
    <property type="entry name" value="Chemotax_Me-accpt_rcpt"/>
</dbReference>
<evidence type="ECO:0000259" key="6">
    <source>
        <dbReference type="PROSITE" id="PS50111"/>
    </source>
</evidence>
<keyword evidence="5" id="KW-1133">Transmembrane helix</keyword>
<keyword evidence="1 3" id="KW-0807">Transducer</keyword>
<organism evidence="8 9">
    <name type="scientific">Roseibium suaedae</name>
    <dbReference type="NCBI Taxonomy" id="735517"/>
    <lineage>
        <taxon>Bacteria</taxon>
        <taxon>Pseudomonadati</taxon>
        <taxon>Pseudomonadota</taxon>
        <taxon>Alphaproteobacteria</taxon>
        <taxon>Hyphomicrobiales</taxon>
        <taxon>Stappiaceae</taxon>
        <taxon>Roseibium</taxon>
    </lineage>
</organism>
<dbReference type="Pfam" id="PF00672">
    <property type="entry name" value="HAMP"/>
    <property type="match status" value="1"/>
</dbReference>
<sequence>MKISTKVMALFSGIMIAVMASGMITYLTAKQVGSDGLALGRELAPLGDAAMEIKLSATHAHLLFEEIMSGDAGESIDEVWGLLEDTRFYANAVINGGTNDEGTFYPTESETVRSKMAEVLKQLDTFVDVARARYTNVGKDIAGSDADVKFDASFEALISLADEAEEVIHDDMDQYASDLEKRIEWAGTIQLIGVGVCMLVAILGWIFLSKRVASRAGELAEAARAFADGNTSHALPQWQSSDEMGELKQALSVFQASVMEQQRLSEEIRQREQASEEDRRKLLSDLAQQFRSRTDRFLTDLDSASGDLTSATQLLGDVAVSSSETVSGTASSAELASHSVETVASAAEELSVSIMELGRQIETTAKVVAEGTKQAETSNENIEGLATAAERIGEVITLIQAIAEQTNLLALNATIEAARAGEAGKGFAVVAAEVKELASQTARATDEISTQISAIQSSTATAVKAIEGITRTMRTIDEHTRSINEAIEQQGAATGEIASNSQNTASRTSEVTENMGRLQSSTEKVNEATVLVQTSSDLVSRQTRQLRGSVEEFLKQLTAA</sequence>
<dbReference type="SMART" id="SM00283">
    <property type="entry name" value="MA"/>
    <property type="match status" value="1"/>
</dbReference>
<feature type="compositionally biased region" description="Polar residues" evidence="4">
    <location>
        <begin position="497"/>
        <end position="522"/>
    </location>
</feature>
<dbReference type="Gene3D" id="1.10.287.950">
    <property type="entry name" value="Methyl-accepting chemotaxis protein"/>
    <property type="match status" value="1"/>
</dbReference>
<dbReference type="PRINTS" id="PR00260">
    <property type="entry name" value="CHEMTRNSDUCR"/>
</dbReference>
<dbReference type="Proteomes" id="UP000186002">
    <property type="component" value="Unassembled WGS sequence"/>
</dbReference>
<dbReference type="InterPro" id="IPR003660">
    <property type="entry name" value="HAMP_dom"/>
</dbReference>
<evidence type="ECO:0000256" key="4">
    <source>
        <dbReference type="SAM" id="MobiDB-lite"/>
    </source>
</evidence>
<dbReference type="GO" id="GO:0007165">
    <property type="term" value="P:signal transduction"/>
    <property type="evidence" value="ECO:0007669"/>
    <property type="project" value="UniProtKB-KW"/>
</dbReference>
<dbReference type="Gene3D" id="6.10.340.10">
    <property type="match status" value="1"/>
</dbReference>
<dbReference type="SUPFAM" id="SSF58104">
    <property type="entry name" value="Methyl-accepting chemotaxis protein (MCP) signaling domain"/>
    <property type="match status" value="1"/>
</dbReference>
<dbReference type="GO" id="GO:0016020">
    <property type="term" value="C:membrane"/>
    <property type="evidence" value="ECO:0007669"/>
    <property type="project" value="InterPro"/>
</dbReference>
<gene>
    <name evidence="8" type="ORF">SAMN05444272_0824</name>
</gene>
<dbReference type="PROSITE" id="PS50111">
    <property type="entry name" value="CHEMOTAXIS_TRANSDUC_2"/>
    <property type="match status" value="1"/>
</dbReference>